<dbReference type="GO" id="GO:0005643">
    <property type="term" value="C:nuclear pore"/>
    <property type="evidence" value="ECO:0007669"/>
    <property type="project" value="InterPro"/>
</dbReference>
<feature type="region of interest" description="Disordered" evidence="2">
    <location>
        <begin position="355"/>
        <end position="395"/>
    </location>
</feature>
<dbReference type="PROSITE" id="PS51840">
    <property type="entry name" value="C2_NT"/>
    <property type="match status" value="1"/>
</dbReference>
<feature type="compositionally biased region" description="Basic and acidic residues" evidence="2">
    <location>
        <begin position="362"/>
        <end position="388"/>
    </location>
</feature>
<comment type="caution">
    <text evidence="4">The sequence shown here is derived from an EMBL/GenBank/DDBJ whole genome shotgun (WGS) entry which is preliminary data.</text>
</comment>
<dbReference type="InterPro" id="IPR021827">
    <property type="entry name" value="Nup186/Nup192/Nup205"/>
</dbReference>
<dbReference type="PANTHER" id="PTHR31344:SF15">
    <property type="entry name" value="EEIG1_EHBP1 PROTEIN AMINO-TERMINAL DOMAIN PROTEIN"/>
    <property type="match status" value="1"/>
</dbReference>
<keyword evidence="1" id="KW-0175">Coiled coil</keyword>
<accession>A0A835HEF4</accession>
<reference evidence="4 5" key="1">
    <citation type="submission" date="2020-10" db="EMBL/GenBank/DDBJ databases">
        <title>The Coptis chinensis genome and diversification of protoberbering-type alkaloids.</title>
        <authorList>
            <person name="Wang B."/>
            <person name="Shu S."/>
            <person name="Song C."/>
            <person name="Liu Y."/>
        </authorList>
    </citation>
    <scope>NUCLEOTIDE SEQUENCE [LARGE SCALE GENOMIC DNA]</scope>
    <source>
        <strain evidence="4">HL-2020</strain>
        <tissue evidence="4">Leaf</tissue>
    </source>
</reference>
<feature type="region of interest" description="Disordered" evidence="2">
    <location>
        <begin position="417"/>
        <end position="449"/>
    </location>
</feature>
<sequence length="1060" mass="118365">MVLEPRANNSGGKSVQVDYIVYIQEIKPWPPSHSLRSLPSVYLQWKIINLSSGSTRYVIPSIGPSVGDGKIKFNESFKLPSIFLDGEDIDTIQNNYLEFNLYEPQRDKTVKDNQPLGTVIVDLAKYGDLRKTVTINNPIIFKRGLRITAQPVLLIKIQPINKHGAFSSSRISLPKEASINKAGGESVNKEYIDKDLPLPVIISPASEATEDSPHQEDASEPTTVSAGRGNGIGSLPQEPEPERLEVKHVTSGTDADVISNNSRRSLDRADLVRLVHEKIVKGRNKFKENAQQLVKGFNTNSLVAKHASSEQDPHAGEKTALVKLDDSAVIRTEDNRAWDESINWHGKEVRSSFIASAPIESKNGERWHEKGQEEQSRKENDSTEDKGSAKFSPDATQKFITSSSATLPCCNEGSIAASGTFPRKKPRHPKSIQTRLDSATSNESTKNSPCNEEIKEIDVLIDFCSGANTFRNFEKKDTLVGRKDVRNSFTDGKARELECKIEKLERELREAAAAEVSLYSIVAEHGNSTNRVYAPARRLSRLYLHACRNGSAASRESAAKTAVSGLVLVVKACATDVPRLTFWLSNSVVLRASISKADEKLQLQAPSTPYIEINESGKPNKKRSSLMKQKVSPHRKKGRNFEFTNDFDDWEDPNTFTSALERIEAWIFSRIIESLWWQTFTPPMQSASGIYKARKKQNHESNQLGDQERVNFSLELWKKAIEDAYEKLCPVRAGGHDCVCLPALGRLILVECVGRLDVAMFNALLRESAEKLPTDPVSDPISNSAVLPVSAGKFSFGTGAQLKKVVCNRSSSCVMQIVLTVIPPVNRPLHTNNLTFHLIVLFDLITANIWLQIGIWSSSLTDLFGTLDGNSKADANKLISDDKQQVEPSFKFHLLNELSDLLMLPKDMLLSYSFRKEVCPTFAATLIKRVLNNFVPDEFCPYQTPEAVFKTLVSEELEDKGKESIRYIQQNAILPVYMPISTASVASILQVQSDLERNKSLVQRKSNSSDDELDAVDSPFSSIIHNKSHVSRFSRKAREIRRGVNIVRYELLREVWMEED</sequence>
<feature type="region of interest" description="Disordered" evidence="2">
    <location>
        <begin position="615"/>
        <end position="634"/>
    </location>
</feature>
<organism evidence="4 5">
    <name type="scientific">Coptis chinensis</name>
    <dbReference type="NCBI Taxonomy" id="261450"/>
    <lineage>
        <taxon>Eukaryota</taxon>
        <taxon>Viridiplantae</taxon>
        <taxon>Streptophyta</taxon>
        <taxon>Embryophyta</taxon>
        <taxon>Tracheophyta</taxon>
        <taxon>Spermatophyta</taxon>
        <taxon>Magnoliopsida</taxon>
        <taxon>Ranunculales</taxon>
        <taxon>Ranunculaceae</taxon>
        <taxon>Coptidoideae</taxon>
        <taxon>Coptis</taxon>
    </lineage>
</organism>
<feature type="domain" description="C2 NT-type" evidence="3">
    <location>
        <begin position="7"/>
        <end position="161"/>
    </location>
</feature>
<proteinExistence type="predicted"/>
<dbReference type="EMBL" id="JADFTS010000007">
    <property type="protein sequence ID" value="KAF9595363.1"/>
    <property type="molecule type" value="Genomic_DNA"/>
</dbReference>
<evidence type="ECO:0000259" key="3">
    <source>
        <dbReference type="PROSITE" id="PS51840"/>
    </source>
</evidence>
<feature type="coiled-coil region" evidence="1">
    <location>
        <begin position="487"/>
        <end position="514"/>
    </location>
</feature>
<evidence type="ECO:0000313" key="4">
    <source>
        <dbReference type="EMBL" id="KAF9595363.1"/>
    </source>
</evidence>
<feature type="compositionally biased region" description="Basic residues" evidence="2">
    <location>
        <begin position="619"/>
        <end position="634"/>
    </location>
</feature>
<gene>
    <name evidence="4" type="ORF">IFM89_000281</name>
</gene>
<name>A0A835HEF4_9MAGN</name>
<protein>
    <recommendedName>
        <fullName evidence="3">C2 NT-type domain-containing protein</fullName>
    </recommendedName>
</protein>
<dbReference type="OrthoDB" id="1921925at2759"/>
<dbReference type="AlphaFoldDB" id="A0A835HEF4"/>
<dbReference type="InterPro" id="IPR019448">
    <property type="entry name" value="NT-C2"/>
</dbReference>
<evidence type="ECO:0000256" key="2">
    <source>
        <dbReference type="SAM" id="MobiDB-lite"/>
    </source>
</evidence>
<evidence type="ECO:0000256" key="1">
    <source>
        <dbReference type="SAM" id="Coils"/>
    </source>
</evidence>
<evidence type="ECO:0000313" key="5">
    <source>
        <dbReference type="Proteomes" id="UP000631114"/>
    </source>
</evidence>
<dbReference type="Proteomes" id="UP000631114">
    <property type="component" value="Unassembled WGS sequence"/>
</dbReference>
<feature type="compositionally biased region" description="Polar residues" evidence="2">
    <location>
        <begin position="431"/>
        <end position="449"/>
    </location>
</feature>
<feature type="region of interest" description="Disordered" evidence="2">
    <location>
        <begin position="207"/>
        <end position="258"/>
    </location>
</feature>
<dbReference type="PANTHER" id="PTHR31344">
    <property type="entry name" value="NUCLEAR PORE COMPLEX PROTEIN NUP205"/>
    <property type="match status" value="1"/>
</dbReference>
<keyword evidence="5" id="KW-1185">Reference proteome</keyword>